<sequence>RRLNRQPPVTLLDVFQEHARRQPHRPLLRFQDEVYTYEDVERRSNRAAWLFSRHLGLQPGQTVAVFLPNEPTYVWTWLALAKLGCSMACLNCNVRGQPLLHALATARATLLLASPSEWFPPGVGGEVGNLGCR</sequence>
<dbReference type="AlphaFoldDB" id="A0A7K9LW38"/>
<dbReference type="PANTHER" id="PTHR43107">
    <property type="entry name" value="LONG-CHAIN FATTY ACID TRANSPORT PROTEIN"/>
    <property type="match status" value="1"/>
</dbReference>
<feature type="non-terminal residue" evidence="7">
    <location>
        <position position="1"/>
    </location>
</feature>
<dbReference type="GO" id="GO:0004467">
    <property type="term" value="F:long-chain fatty acid-CoA ligase activity"/>
    <property type="evidence" value="ECO:0007669"/>
    <property type="project" value="TreeGrafter"/>
</dbReference>
<dbReference type="SUPFAM" id="SSF56801">
    <property type="entry name" value="Acetyl-CoA synthetase-like"/>
    <property type="match status" value="1"/>
</dbReference>
<protein>
    <recommendedName>
        <fullName evidence="4">Long-chain-fatty-acid--CoA ligase</fullName>
    </recommendedName>
</protein>
<accession>A0A7K9LW38</accession>
<comment type="similarity">
    <text evidence="1">Belongs to the ATP-dependent AMP-binding enzyme family.</text>
</comment>
<evidence type="ECO:0000256" key="1">
    <source>
        <dbReference type="ARBA" id="ARBA00006432"/>
    </source>
</evidence>
<proteinExistence type="inferred from homology"/>
<evidence type="ECO:0000256" key="3">
    <source>
        <dbReference type="ARBA" id="ARBA00036527"/>
    </source>
</evidence>
<dbReference type="GO" id="GO:0044539">
    <property type="term" value="P:long-chain fatty acid import into cell"/>
    <property type="evidence" value="ECO:0007669"/>
    <property type="project" value="TreeGrafter"/>
</dbReference>
<dbReference type="Pfam" id="PF00501">
    <property type="entry name" value="AMP-binding"/>
    <property type="match status" value="1"/>
</dbReference>
<evidence type="ECO:0000256" key="5">
    <source>
        <dbReference type="ARBA" id="ARBA00048666"/>
    </source>
</evidence>
<keyword evidence="8" id="KW-1185">Reference proteome</keyword>
<dbReference type="GO" id="GO:0005789">
    <property type="term" value="C:endoplasmic reticulum membrane"/>
    <property type="evidence" value="ECO:0007669"/>
    <property type="project" value="TreeGrafter"/>
</dbReference>
<dbReference type="InterPro" id="IPR000873">
    <property type="entry name" value="AMP-dep_synth/lig_dom"/>
</dbReference>
<dbReference type="Proteomes" id="UP000527232">
    <property type="component" value="Unassembled WGS sequence"/>
</dbReference>
<comment type="caution">
    <text evidence="7">The sequence shown here is derived from an EMBL/GenBank/DDBJ whole genome shotgun (WGS) entry which is preliminary data.</text>
</comment>
<dbReference type="GO" id="GO:0005324">
    <property type="term" value="F:long-chain fatty acid transmembrane transporter activity"/>
    <property type="evidence" value="ECO:0007669"/>
    <property type="project" value="TreeGrafter"/>
</dbReference>
<reference evidence="7 8" key="1">
    <citation type="submission" date="2019-09" db="EMBL/GenBank/DDBJ databases">
        <title>Bird 10,000 Genomes (B10K) Project - Family phase.</title>
        <authorList>
            <person name="Zhang G."/>
        </authorList>
    </citation>
    <scope>NUCLEOTIDE SEQUENCE [LARGE SCALE GENOMIC DNA]</scope>
    <source>
        <strain evidence="7">B10K-DU-001-32</strain>
        <tissue evidence="7">Muscle</tissue>
    </source>
</reference>
<organism evidence="7 8">
    <name type="scientific">Oceanodroma tethys</name>
    <name type="common">Wedge-rumped storm-petrel</name>
    <name type="synonym">Hydrobates tethys</name>
    <dbReference type="NCBI Taxonomy" id="79633"/>
    <lineage>
        <taxon>Eukaryota</taxon>
        <taxon>Metazoa</taxon>
        <taxon>Chordata</taxon>
        <taxon>Craniata</taxon>
        <taxon>Vertebrata</taxon>
        <taxon>Euteleostomi</taxon>
        <taxon>Archelosauria</taxon>
        <taxon>Archosauria</taxon>
        <taxon>Dinosauria</taxon>
        <taxon>Saurischia</taxon>
        <taxon>Theropoda</taxon>
        <taxon>Coelurosauria</taxon>
        <taxon>Aves</taxon>
        <taxon>Neognathae</taxon>
        <taxon>Neoaves</taxon>
        <taxon>Aequornithes</taxon>
        <taxon>Procellariiformes</taxon>
        <taxon>Hydrobatidae</taxon>
        <taxon>Oceanodroma</taxon>
    </lineage>
</organism>
<evidence type="ECO:0000256" key="4">
    <source>
        <dbReference type="ARBA" id="ARBA00041297"/>
    </source>
</evidence>
<dbReference type="PANTHER" id="PTHR43107:SF4">
    <property type="entry name" value="LONG-CHAIN FATTY ACID TRANSPORT PROTEIN 2"/>
    <property type="match status" value="1"/>
</dbReference>
<comment type="catalytic activity">
    <reaction evidence="3">
        <text>a very long-chain fatty acid + ATP + CoA = a very long-chain fatty acyl-CoA + AMP + diphosphate</text>
        <dbReference type="Rhea" id="RHEA:54536"/>
        <dbReference type="ChEBI" id="CHEBI:30616"/>
        <dbReference type="ChEBI" id="CHEBI:33019"/>
        <dbReference type="ChEBI" id="CHEBI:57287"/>
        <dbReference type="ChEBI" id="CHEBI:58950"/>
        <dbReference type="ChEBI" id="CHEBI:138261"/>
        <dbReference type="ChEBI" id="CHEBI:456215"/>
    </reaction>
    <physiologicalReaction direction="left-to-right" evidence="3">
        <dbReference type="Rhea" id="RHEA:54537"/>
    </physiologicalReaction>
</comment>
<dbReference type="InterPro" id="IPR042099">
    <property type="entry name" value="ANL_N_sf"/>
</dbReference>
<evidence type="ECO:0000313" key="7">
    <source>
        <dbReference type="EMBL" id="NXH67002.1"/>
    </source>
</evidence>
<feature type="domain" description="AMP-dependent synthetase/ligase" evidence="6">
    <location>
        <begin position="15"/>
        <end position="113"/>
    </location>
</feature>
<gene>
    <name evidence="7" type="primary">Slc27a2_1</name>
    <name evidence="7" type="ORF">HYDTET_R15804</name>
</gene>
<evidence type="ECO:0000256" key="2">
    <source>
        <dbReference type="ARBA" id="ARBA00022598"/>
    </source>
</evidence>
<feature type="non-terminal residue" evidence="7">
    <location>
        <position position="133"/>
    </location>
</feature>
<evidence type="ECO:0000313" key="8">
    <source>
        <dbReference type="Proteomes" id="UP000527232"/>
    </source>
</evidence>
<dbReference type="EMBL" id="VWZR01002052">
    <property type="protein sequence ID" value="NXH67002.1"/>
    <property type="molecule type" value="Genomic_DNA"/>
</dbReference>
<dbReference type="GO" id="GO:0008206">
    <property type="term" value="P:bile acid metabolic process"/>
    <property type="evidence" value="ECO:0007669"/>
    <property type="project" value="TreeGrafter"/>
</dbReference>
<dbReference type="Gene3D" id="3.40.50.12780">
    <property type="entry name" value="N-terminal domain of ligase-like"/>
    <property type="match status" value="1"/>
</dbReference>
<dbReference type="GO" id="GO:0005886">
    <property type="term" value="C:plasma membrane"/>
    <property type="evidence" value="ECO:0007669"/>
    <property type="project" value="TreeGrafter"/>
</dbReference>
<evidence type="ECO:0000259" key="6">
    <source>
        <dbReference type="Pfam" id="PF00501"/>
    </source>
</evidence>
<name>A0A7K9LW38_OCETE</name>
<comment type="catalytic activity">
    <reaction evidence="5">
        <text>tetracosanoate + ATP + CoA = tetracosanoyl-CoA + AMP + diphosphate</text>
        <dbReference type="Rhea" id="RHEA:33639"/>
        <dbReference type="ChEBI" id="CHEBI:30616"/>
        <dbReference type="ChEBI" id="CHEBI:31014"/>
        <dbReference type="ChEBI" id="CHEBI:33019"/>
        <dbReference type="ChEBI" id="CHEBI:57287"/>
        <dbReference type="ChEBI" id="CHEBI:65052"/>
        <dbReference type="ChEBI" id="CHEBI:456215"/>
    </reaction>
    <physiologicalReaction direction="left-to-right" evidence="5">
        <dbReference type="Rhea" id="RHEA:33640"/>
    </physiologicalReaction>
</comment>
<keyword evidence="2" id="KW-0436">Ligase</keyword>
<dbReference type="OrthoDB" id="288590at2759"/>